<sequence>MSIPGVFIAWRRLSRRTEDLSRELGLELVFIPDKPPYIRAALKTASILRRRRLKVVFVQLPQGPLLGEVVALSKFLGFSVAADVHTGFIFTTTLKERMLNSPFHRYLRSACLILVHNILEQDLIAEKTGAPKDKTIVVYDPVPAPPQRLKEPKLGIELDKAVVLPASWSPDEPIDRVAEEFLKSRALKEFTLVITGNWRRNESMYSRVVEVMRKYSAEDKVIVTGFVPDEEYWYILKSCRAIIVLTSREYTLPHTLWEAVATRKLFLVSRTRTLETEIGSGYPCLFSQDLRDLGEAMDRCLLGESQTNAEKVAEMLEARSRQSIENLRRAIQTLL</sequence>
<comment type="caution">
    <text evidence="3">The sequence shown here is derived from an EMBL/GenBank/DDBJ whole genome shotgun (WGS) entry which is preliminary data.</text>
</comment>
<evidence type="ECO:0000256" key="1">
    <source>
        <dbReference type="ARBA" id="ARBA00022679"/>
    </source>
</evidence>
<name>A0A7J2U6S4_9CREN</name>
<dbReference type="PANTHER" id="PTHR46401:SF2">
    <property type="entry name" value="GLYCOSYLTRANSFERASE WBBK-RELATED"/>
    <property type="match status" value="1"/>
</dbReference>
<proteinExistence type="predicted"/>
<evidence type="ECO:0000259" key="2">
    <source>
        <dbReference type="Pfam" id="PF00534"/>
    </source>
</evidence>
<protein>
    <submittedName>
        <fullName evidence="3">Glycosyltransferase family 1 protein</fullName>
    </submittedName>
</protein>
<dbReference type="Gene3D" id="3.40.50.2000">
    <property type="entry name" value="Glycogen Phosphorylase B"/>
    <property type="match status" value="2"/>
</dbReference>
<keyword evidence="1 3" id="KW-0808">Transferase</keyword>
<dbReference type="Pfam" id="PF00534">
    <property type="entry name" value="Glycos_transf_1"/>
    <property type="match status" value="1"/>
</dbReference>
<organism evidence="3">
    <name type="scientific">Ignisphaera aggregans</name>
    <dbReference type="NCBI Taxonomy" id="334771"/>
    <lineage>
        <taxon>Archaea</taxon>
        <taxon>Thermoproteota</taxon>
        <taxon>Thermoprotei</taxon>
        <taxon>Desulfurococcales</taxon>
        <taxon>Desulfurococcaceae</taxon>
        <taxon>Ignisphaera</taxon>
    </lineage>
</organism>
<gene>
    <name evidence="3" type="ORF">ENO26_10610</name>
</gene>
<feature type="domain" description="Glycosyl transferase family 1" evidence="2">
    <location>
        <begin position="174"/>
        <end position="304"/>
    </location>
</feature>
<dbReference type="EMBL" id="DSEU01000071">
    <property type="protein sequence ID" value="HEM67993.1"/>
    <property type="molecule type" value="Genomic_DNA"/>
</dbReference>
<dbReference type="SUPFAM" id="SSF53756">
    <property type="entry name" value="UDP-Glycosyltransferase/glycogen phosphorylase"/>
    <property type="match status" value="1"/>
</dbReference>
<dbReference type="InterPro" id="IPR001296">
    <property type="entry name" value="Glyco_trans_1"/>
</dbReference>
<dbReference type="PANTHER" id="PTHR46401">
    <property type="entry name" value="GLYCOSYLTRANSFERASE WBBK-RELATED"/>
    <property type="match status" value="1"/>
</dbReference>
<evidence type="ECO:0000313" key="3">
    <source>
        <dbReference type="EMBL" id="HEM67993.1"/>
    </source>
</evidence>
<dbReference type="AlphaFoldDB" id="A0A7J2U6S4"/>
<dbReference type="GO" id="GO:0016757">
    <property type="term" value="F:glycosyltransferase activity"/>
    <property type="evidence" value="ECO:0007669"/>
    <property type="project" value="InterPro"/>
</dbReference>
<accession>A0A7J2U6S4</accession>
<reference evidence="3" key="1">
    <citation type="journal article" date="2020" name="mSystems">
        <title>Genome- and Community-Level Interaction Insights into Carbon Utilization and Element Cycling Functions of Hydrothermarchaeota in Hydrothermal Sediment.</title>
        <authorList>
            <person name="Zhou Z."/>
            <person name="Liu Y."/>
            <person name="Xu W."/>
            <person name="Pan J."/>
            <person name="Luo Z.H."/>
            <person name="Li M."/>
        </authorList>
    </citation>
    <scope>NUCLEOTIDE SEQUENCE [LARGE SCALE GENOMIC DNA]</scope>
    <source>
        <strain evidence="3">SpSt-125</strain>
    </source>
</reference>